<dbReference type="AlphaFoldDB" id="A0A3B0SZI2"/>
<dbReference type="InterPro" id="IPR004254">
    <property type="entry name" value="AdipoR/HlyIII-related"/>
</dbReference>
<reference evidence="6" key="1">
    <citation type="submission" date="2018-06" db="EMBL/GenBank/DDBJ databases">
        <authorList>
            <person name="Zhirakovskaya E."/>
        </authorList>
    </citation>
    <scope>NUCLEOTIDE SEQUENCE</scope>
</reference>
<sequence>MSETNKKTNEVTFYAKMEEDINIFSHALGAVFGVVALILLIIKASQYGTAWHIVSFTIFGASLVILYSASAFYHSAKNPIVRKRLKVFDHAAIYVLIA</sequence>
<evidence type="ECO:0000256" key="5">
    <source>
        <dbReference type="SAM" id="Phobius"/>
    </source>
</evidence>
<evidence type="ECO:0000256" key="4">
    <source>
        <dbReference type="ARBA" id="ARBA00023136"/>
    </source>
</evidence>
<gene>
    <name evidence="6" type="ORF">MNBD_BACTEROID05-837</name>
</gene>
<dbReference type="GO" id="GO:0016020">
    <property type="term" value="C:membrane"/>
    <property type="evidence" value="ECO:0007669"/>
    <property type="project" value="UniProtKB-SubCell"/>
</dbReference>
<evidence type="ECO:0000313" key="6">
    <source>
        <dbReference type="EMBL" id="VAW11475.1"/>
    </source>
</evidence>
<name>A0A3B0SZI2_9ZZZZ</name>
<dbReference type="Pfam" id="PF03006">
    <property type="entry name" value="HlyIII"/>
    <property type="match status" value="1"/>
</dbReference>
<dbReference type="EMBL" id="UOEN01000012">
    <property type="protein sequence ID" value="VAW11475.1"/>
    <property type="molecule type" value="Genomic_DNA"/>
</dbReference>
<keyword evidence="4 5" id="KW-0472">Membrane</keyword>
<evidence type="ECO:0000256" key="2">
    <source>
        <dbReference type="ARBA" id="ARBA00022692"/>
    </source>
</evidence>
<feature type="transmembrane region" description="Helical" evidence="5">
    <location>
        <begin position="21"/>
        <end position="44"/>
    </location>
</feature>
<evidence type="ECO:0000256" key="1">
    <source>
        <dbReference type="ARBA" id="ARBA00004141"/>
    </source>
</evidence>
<evidence type="ECO:0000256" key="3">
    <source>
        <dbReference type="ARBA" id="ARBA00022989"/>
    </source>
</evidence>
<comment type="subcellular location">
    <subcellularLocation>
        <location evidence="1">Membrane</location>
        <topology evidence="1">Multi-pass membrane protein</topology>
    </subcellularLocation>
</comment>
<organism evidence="6">
    <name type="scientific">hydrothermal vent metagenome</name>
    <dbReference type="NCBI Taxonomy" id="652676"/>
    <lineage>
        <taxon>unclassified sequences</taxon>
        <taxon>metagenomes</taxon>
        <taxon>ecological metagenomes</taxon>
    </lineage>
</organism>
<evidence type="ECO:0008006" key="7">
    <source>
        <dbReference type="Google" id="ProtNLM"/>
    </source>
</evidence>
<keyword evidence="3 5" id="KW-1133">Transmembrane helix</keyword>
<keyword evidence="2 5" id="KW-0812">Transmembrane</keyword>
<accession>A0A3B0SZI2</accession>
<proteinExistence type="predicted"/>
<dbReference type="PANTHER" id="PTHR20855">
    <property type="entry name" value="ADIPOR/PROGESTIN RECEPTOR-RELATED"/>
    <property type="match status" value="1"/>
</dbReference>
<dbReference type="PANTHER" id="PTHR20855:SF3">
    <property type="entry name" value="LD03007P"/>
    <property type="match status" value="1"/>
</dbReference>
<feature type="transmembrane region" description="Helical" evidence="5">
    <location>
        <begin position="50"/>
        <end position="73"/>
    </location>
</feature>
<protein>
    <recommendedName>
        <fullName evidence="7">Hemolysin III</fullName>
    </recommendedName>
</protein>
<feature type="non-terminal residue" evidence="6">
    <location>
        <position position="98"/>
    </location>
</feature>